<accession>A0A1H1W4H0</accession>
<evidence type="ECO:0000259" key="3">
    <source>
        <dbReference type="PROSITE" id="PS50125"/>
    </source>
</evidence>
<dbReference type="InterPro" id="IPR025874">
    <property type="entry name" value="DZR"/>
</dbReference>
<dbReference type="InterPro" id="IPR029787">
    <property type="entry name" value="Nucleotide_cyclase"/>
</dbReference>
<evidence type="ECO:0000256" key="2">
    <source>
        <dbReference type="ARBA" id="ARBA00022840"/>
    </source>
</evidence>
<dbReference type="RefSeq" id="WP_244549137.1">
    <property type="nucleotide sequence ID" value="NZ_LT629750.1"/>
</dbReference>
<dbReference type="PROSITE" id="PS50125">
    <property type="entry name" value="GUANYLATE_CYCLASE_2"/>
    <property type="match status" value="1"/>
</dbReference>
<dbReference type="GO" id="GO:0005524">
    <property type="term" value="F:ATP binding"/>
    <property type="evidence" value="ECO:0007669"/>
    <property type="project" value="UniProtKB-KW"/>
</dbReference>
<dbReference type="EMBL" id="LT629750">
    <property type="protein sequence ID" value="SDS92198.1"/>
    <property type="molecule type" value="Genomic_DNA"/>
</dbReference>
<dbReference type="Gene3D" id="3.30.70.1230">
    <property type="entry name" value="Nucleotide cyclase"/>
    <property type="match status" value="1"/>
</dbReference>
<keyword evidence="2" id="KW-0067">ATP-binding</keyword>
<dbReference type="Proteomes" id="UP000243904">
    <property type="component" value="Chromosome I"/>
</dbReference>
<dbReference type="PANTHER" id="PTHR16305:SF28">
    <property type="entry name" value="GUANYLATE CYCLASE DOMAIN-CONTAINING PROTEIN"/>
    <property type="match status" value="1"/>
</dbReference>
<sequence length="1090" mass="118705">MIVGESNWRSKGLAMQCAQCESQNKAGNDYCENCGAPLGIKCNACSHINGPASHFCGQCGSALAAKPSSADPFPQRLLRSLSIKGGERKSLTVLFADIRNSTSLIDSLGDPELAMQRLEPVLNLMKDAVHRYDGIVNKIQGDGVMALFGAPRPHEDHAVRGCLAALAMQDSVARLADPSLQIRVGLHTGEVVVQTIENSIYQTYDAAGANVHLANRLEQMAEEGSILISKATYAGARQFVEVVPLGTQVIRGIAAPVETFKLTGLLNAPASDVFRRGRRLTPMIGRSDERAALELELANTIKGDGRVVGVVGEAGIGKSRLCFEFAEDCRRQGIRVYEGRVLAHGRATPFQPVLELLRDVFGIRVKDPVGVSRRKVIDRFASIASSEQALLLLLEFLGLGDPERPAPKLDPRALKIQLLDVVRTLAQSGPDDRATVVLIEDLHWIDAASEEFVEALADAVVGTATLLIVNFRPGFAASFTQRSHYHQIVMPPLAAADAHELLREQFGDDPSLALLSQNIIERAQGNPFFLEELVNTIAERGDFEGERGAYRLKGGIDRIPLPATVQAVVAARIDHLEEIAKQVLETAAVIGRLVAISVLKPVAALPNDELLEAISRLRHAELLYDLPPYDQGGLLAFRHPLIQEVAYAMQLRSRLVVLHAAVARVIEAFDWGKLDEFAALLAYHYEAAGQTLEAVTHLQRAAQWIGRTNSAEALKSWKRIRGLLQDLPGSEHNNRLRAMASGQILNFGWREGMSAEEVKPYAEEALTYARVADRMNEPILLGAYGRILAATAAADDYVHLAQDAVKLTFGEGDVGRFATVNAMLSQAFFMSGRLNEALDAGEVALAAIREQGGFENKVTLGLNPNQILGFDVEHWIKCLRTRILVRLGRFREAEQRLAEVLQAVPERVAAVVQFIPHFASVEMAWGVGNPGLAKPHAAKVAELAEQSGTPYLRVAAMFSAGLAKAAAGEFSEGARELREAIDFARNARAGLEFEARMLADFADATYRAGDLDAALEAVDEAIAVARRRTDRIAELHATLLRGLILATADDAQQQEIGELIQHAEMLLNVSGAAFFEPRLIQLRSQLERLR</sequence>
<dbReference type="Pfam" id="PF12773">
    <property type="entry name" value="DZR"/>
    <property type="match status" value="1"/>
</dbReference>
<dbReference type="InterPro" id="IPR011990">
    <property type="entry name" value="TPR-like_helical_dom_sf"/>
</dbReference>
<dbReference type="SUPFAM" id="SSF55073">
    <property type="entry name" value="Nucleotide cyclase"/>
    <property type="match status" value="1"/>
</dbReference>
<dbReference type="SUPFAM" id="SSF48452">
    <property type="entry name" value="TPR-like"/>
    <property type="match status" value="1"/>
</dbReference>
<dbReference type="InterPro" id="IPR041664">
    <property type="entry name" value="AAA_16"/>
</dbReference>
<feature type="domain" description="Guanylate cyclase" evidence="3">
    <location>
        <begin position="92"/>
        <end position="218"/>
    </location>
</feature>
<dbReference type="Gene3D" id="3.40.50.300">
    <property type="entry name" value="P-loop containing nucleotide triphosphate hydrolases"/>
    <property type="match status" value="1"/>
</dbReference>
<dbReference type="InterPro" id="IPR027417">
    <property type="entry name" value="P-loop_NTPase"/>
</dbReference>
<dbReference type="Pfam" id="PF13191">
    <property type="entry name" value="AAA_16"/>
    <property type="match status" value="1"/>
</dbReference>
<dbReference type="Gene3D" id="1.25.40.10">
    <property type="entry name" value="Tetratricopeptide repeat domain"/>
    <property type="match status" value="1"/>
</dbReference>
<proteinExistence type="predicted"/>
<dbReference type="GO" id="GO:0005737">
    <property type="term" value="C:cytoplasm"/>
    <property type="evidence" value="ECO:0007669"/>
    <property type="project" value="TreeGrafter"/>
</dbReference>
<dbReference type="AlphaFoldDB" id="A0A1H1W4H0"/>
<dbReference type="Pfam" id="PF00211">
    <property type="entry name" value="Guanylate_cyc"/>
    <property type="match status" value="1"/>
</dbReference>
<dbReference type="PANTHER" id="PTHR16305">
    <property type="entry name" value="TESTICULAR SOLUBLE ADENYLYL CYCLASE"/>
    <property type="match status" value="1"/>
</dbReference>
<dbReference type="InterPro" id="IPR001054">
    <property type="entry name" value="A/G_cyclase"/>
</dbReference>
<dbReference type="SUPFAM" id="SSF52540">
    <property type="entry name" value="P-loop containing nucleoside triphosphate hydrolases"/>
    <property type="match status" value="1"/>
</dbReference>
<evidence type="ECO:0000313" key="5">
    <source>
        <dbReference type="Proteomes" id="UP000243904"/>
    </source>
</evidence>
<dbReference type="SMART" id="SM00044">
    <property type="entry name" value="CYCc"/>
    <property type="match status" value="1"/>
</dbReference>
<evidence type="ECO:0000313" key="4">
    <source>
        <dbReference type="EMBL" id="SDS92198.1"/>
    </source>
</evidence>
<reference evidence="5" key="1">
    <citation type="submission" date="2016-10" db="EMBL/GenBank/DDBJ databases">
        <authorList>
            <person name="Varghese N."/>
            <person name="Submissions S."/>
        </authorList>
    </citation>
    <scope>NUCLEOTIDE SEQUENCE [LARGE SCALE GENOMIC DNA]</scope>
    <source>
        <strain evidence="5">GAS369</strain>
    </source>
</reference>
<dbReference type="GO" id="GO:0004016">
    <property type="term" value="F:adenylate cyclase activity"/>
    <property type="evidence" value="ECO:0007669"/>
    <property type="project" value="TreeGrafter"/>
</dbReference>
<dbReference type="CDD" id="cd07302">
    <property type="entry name" value="CHD"/>
    <property type="match status" value="1"/>
</dbReference>
<keyword evidence="5" id="KW-1185">Reference proteome</keyword>
<protein>
    <submittedName>
        <fullName evidence="4">Adenylate cyclase</fullName>
    </submittedName>
</protein>
<dbReference type="GO" id="GO:0009190">
    <property type="term" value="P:cyclic nucleotide biosynthetic process"/>
    <property type="evidence" value="ECO:0007669"/>
    <property type="project" value="InterPro"/>
</dbReference>
<keyword evidence="1" id="KW-0547">Nucleotide-binding</keyword>
<dbReference type="GO" id="GO:0035556">
    <property type="term" value="P:intracellular signal transduction"/>
    <property type="evidence" value="ECO:0007669"/>
    <property type="project" value="InterPro"/>
</dbReference>
<gene>
    <name evidence="4" type="ORF">SAMN05444158_3693</name>
</gene>
<name>A0A1H1W4H0_9BRAD</name>
<evidence type="ECO:0000256" key="1">
    <source>
        <dbReference type="ARBA" id="ARBA00022741"/>
    </source>
</evidence>
<organism evidence="4 5">
    <name type="scientific">Bradyrhizobium canariense</name>
    <dbReference type="NCBI Taxonomy" id="255045"/>
    <lineage>
        <taxon>Bacteria</taxon>
        <taxon>Pseudomonadati</taxon>
        <taxon>Pseudomonadota</taxon>
        <taxon>Alphaproteobacteria</taxon>
        <taxon>Hyphomicrobiales</taxon>
        <taxon>Nitrobacteraceae</taxon>
        <taxon>Bradyrhizobium</taxon>
    </lineage>
</organism>